<organism evidence="2 3">
    <name type="scientific">Parasitella parasitica</name>
    <dbReference type="NCBI Taxonomy" id="35722"/>
    <lineage>
        <taxon>Eukaryota</taxon>
        <taxon>Fungi</taxon>
        <taxon>Fungi incertae sedis</taxon>
        <taxon>Mucoromycota</taxon>
        <taxon>Mucoromycotina</taxon>
        <taxon>Mucoromycetes</taxon>
        <taxon>Mucorales</taxon>
        <taxon>Mucorineae</taxon>
        <taxon>Mucoraceae</taxon>
        <taxon>Parasitella</taxon>
    </lineage>
</organism>
<proteinExistence type="predicted"/>
<dbReference type="AlphaFoldDB" id="A0A0B7NNW8"/>
<accession>A0A0B7NNW8</accession>
<dbReference type="STRING" id="35722.A0A0B7NNW8"/>
<dbReference type="InterPro" id="IPR012337">
    <property type="entry name" value="RNaseH-like_sf"/>
</dbReference>
<name>A0A0B7NNW8_9FUNG</name>
<dbReference type="GO" id="GO:0005634">
    <property type="term" value="C:nucleus"/>
    <property type="evidence" value="ECO:0007669"/>
    <property type="project" value="UniProtKB-ARBA"/>
</dbReference>
<dbReference type="GO" id="GO:0003676">
    <property type="term" value="F:nucleic acid binding"/>
    <property type="evidence" value="ECO:0007669"/>
    <property type="project" value="InterPro"/>
</dbReference>
<dbReference type="InterPro" id="IPR050951">
    <property type="entry name" value="Retrovirus_Pol_polyprotein"/>
</dbReference>
<dbReference type="OrthoDB" id="5592268at2759"/>
<reference evidence="2 3" key="1">
    <citation type="submission" date="2014-09" db="EMBL/GenBank/DDBJ databases">
        <authorList>
            <person name="Ellenberger Sabrina"/>
        </authorList>
    </citation>
    <scope>NUCLEOTIDE SEQUENCE [LARGE SCALE GENOMIC DNA]</scope>
    <source>
        <strain evidence="2 3">CBS 412.66</strain>
    </source>
</reference>
<dbReference type="PROSITE" id="PS50994">
    <property type="entry name" value="INTEGRASE"/>
    <property type="match status" value="1"/>
</dbReference>
<dbReference type="SUPFAM" id="SSF53098">
    <property type="entry name" value="Ribonuclease H-like"/>
    <property type="match status" value="1"/>
</dbReference>
<gene>
    <name evidence="2" type="primary">PARPA_11332.1 scaffold 43528</name>
</gene>
<dbReference type="Proteomes" id="UP000054107">
    <property type="component" value="Unassembled WGS sequence"/>
</dbReference>
<protein>
    <recommendedName>
        <fullName evidence="1">Integrase catalytic domain-containing protein</fullName>
    </recommendedName>
</protein>
<dbReference type="Gene3D" id="3.30.420.10">
    <property type="entry name" value="Ribonuclease H-like superfamily/Ribonuclease H"/>
    <property type="match status" value="1"/>
</dbReference>
<evidence type="ECO:0000313" key="3">
    <source>
        <dbReference type="Proteomes" id="UP000054107"/>
    </source>
</evidence>
<keyword evidence="3" id="KW-1185">Reference proteome</keyword>
<sequence>MIADLVNSVCRTFGIRHKTISPYHSQSQGLVERFNRTLDSCLKKRSKEEKKNWQHYLPSTAFAYRFIKQATTGQSPFYLLYGYEPNIYSDNSMMRPIDIKDPSFELQLKILTTIHIQHLLNQIREASLKKIEKAQALQVKRLDEKMNNTKKEWKPSFKIGDSVKLYRDSISTSWSAKIDIRSYEDNFAIHEKLKKGTYVIKNISNPEDTKLHLVHGNRLKSCTTPAVKWDKLNDIMTK</sequence>
<dbReference type="GO" id="GO:0015074">
    <property type="term" value="P:DNA integration"/>
    <property type="evidence" value="ECO:0007669"/>
    <property type="project" value="InterPro"/>
</dbReference>
<dbReference type="InterPro" id="IPR036397">
    <property type="entry name" value="RNaseH_sf"/>
</dbReference>
<evidence type="ECO:0000259" key="1">
    <source>
        <dbReference type="PROSITE" id="PS50994"/>
    </source>
</evidence>
<dbReference type="PANTHER" id="PTHR37984">
    <property type="entry name" value="PROTEIN CBG26694"/>
    <property type="match status" value="1"/>
</dbReference>
<evidence type="ECO:0000313" key="2">
    <source>
        <dbReference type="EMBL" id="CEP17043.1"/>
    </source>
</evidence>
<dbReference type="EMBL" id="LN733528">
    <property type="protein sequence ID" value="CEP17043.1"/>
    <property type="molecule type" value="Genomic_DNA"/>
</dbReference>
<feature type="domain" description="Integrase catalytic" evidence="1">
    <location>
        <begin position="1"/>
        <end position="84"/>
    </location>
</feature>
<dbReference type="InterPro" id="IPR001584">
    <property type="entry name" value="Integrase_cat-core"/>
</dbReference>
<dbReference type="PANTHER" id="PTHR37984:SF5">
    <property type="entry name" value="PROTEIN NYNRIN-LIKE"/>
    <property type="match status" value="1"/>
</dbReference>